<proteinExistence type="predicted"/>
<sequence length="104" mass="12232">MSQETRRRRTKKLIHDIENHLEDIKFAEKQALKYWHWTPSQYDNEDFFEVNEILAAKPAEERVQDPKSLVPQGLSDGRVRGGVDLQALINREKERAAKSENKEE</sequence>
<dbReference type="AlphaFoldDB" id="A0AAW9ZI66"/>
<evidence type="ECO:0000313" key="1">
    <source>
        <dbReference type="EMBL" id="NME21803.1"/>
    </source>
</evidence>
<reference evidence="1 2" key="1">
    <citation type="submission" date="2020-04" db="EMBL/GenBank/DDBJ databases">
        <authorList>
            <person name="Hitch T.C.A."/>
            <person name="Wylensek D."/>
            <person name="Clavel T."/>
        </authorList>
    </citation>
    <scope>NUCLEOTIDE SEQUENCE [LARGE SCALE GENOMIC DNA]</scope>
    <source>
        <strain evidence="1 2">WCA-386-APC-4I</strain>
    </source>
</reference>
<comment type="caution">
    <text evidence="1">The sequence shown here is derived from an EMBL/GenBank/DDBJ whole genome shotgun (WGS) entry which is preliminary data.</text>
</comment>
<dbReference type="EMBL" id="JABAFN010000008">
    <property type="protein sequence ID" value="NME21803.1"/>
    <property type="molecule type" value="Genomic_DNA"/>
</dbReference>
<organism evidence="1 2">
    <name type="scientific">Limosilactobacillus reuteri</name>
    <name type="common">Lactobacillus reuteri</name>
    <dbReference type="NCBI Taxonomy" id="1598"/>
    <lineage>
        <taxon>Bacteria</taxon>
        <taxon>Bacillati</taxon>
        <taxon>Bacillota</taxon>
        <taxon>Bacilli</taxon>
        <taxon>Lactobacillales</taxon>
        <taxon>Lactobacillaceae</taxon>
        <taxon>Limosilactobacillus</taxon>
    </lineage>
</organism>
<accession>A0AAW9ZI66</accession>
<dbReference type="RefSeq" id="WP_170090659.1">
    <property type="nucleotide sequence ID" value="NZ_JABAFN010000008.1"/>
</dbReference>
<dbReference type="Proteomes" id="UP000587270">
    <property type="component" value="Unassembled WGS sequence"/>
</dbReference>
<gene>
    <name evidence="1" type="ORF">HF865_03635</name>
</gene>
<evidence type="ECO:0000313" key="2">
    <source>
        <dbReference type="Proteomes" id="UP000587270"/>
    </source>
</evidence>
<name>A0AAW9ZI66_LIMRT</name>
<protein>
    <submittedName>
        <fullName evidence="1">Uncharacterized protein</fullName>
    </submittedName>
</protein>